<dbReference type="AlphaFoldDB" id="A0A1N7NEI1"/>
<dbReference type="Proteomes" id="UP000186026">
    <property type="component" value="Unassembled WGS sequence"/>
</dbReference>
<keyword evidence="4" id="KW-1185">Reference proteome</keyword>
<dbReference type="Pfam" id="PF13778">
    <property type="entry name" value="DUF4174"/>
    <property type="match status" value="1"/>
</dbReference>
<dbReference type="RefSeq" id="WP_076501663.1">
    <property type="nucleotide sequence ID" value="NZ_FTOP01000009.1"/>
</dbReference>
<name>A0A1N7NEI1_9BACT</name>
<dbReference type="STRING" id="529505.SAMN05421761_109121"/>
<gene>
    <name evidence="3" type="ORF">SAMN05421761_109121</name>
</gene>
<dbReference type="EMBL" id="FTOP01000009">
    <property type="protein sequence ID" value="SIS96589.1"/>
    <property type="molecule type" value="Genomic_DNA"/>
</dbReference>
<accession>A0A1N7NEI1</accession>
<organism evidence="3 4">
    <name type="scientific">Belliella pelovolcani</name>
    <dbReference type="NCBI Taxonomy" id="529505"/>
    <lineage>
        <taxon>Bacteria</taxon>
        <taxon>Pseudomonadati</taxon>
        <taxon>Bacteroidota</taxon>
        <taxon>Cytophagia</taxon>
        <taxon>Cytophagales</taxon>
        <taxon>Cyclobacteriaceae</taxon>
        <taxon>Belliella</taxon>
    </lineage>
</organism>
<evidence type="ECO:0000313" key="4">
    <source>
        <dbReference type="Proteomes" id="UP000186026"/>
    </source>
</evidence>
<reference evidence="4" key="1">
    <citation type="submission" date="2017-01" db="EMBL/GenBank/DDBJ databases">
        <authorList>
            <person name="Varghese N."/>
            <person name="Submissions S."/>
        </authorList>
    </citation>
    <scope>NUCLEOTIDE SEQUENCE [LARGE SCALE GENOMIC DNA]</scope>
    <source>
        <strain evidence="4">DSM 46698</strain>
    </source>
</reference>
<evidence type="ECO:0000313" key="3">
    <source>
        <dbReference type="EMBL" id="SIS96589.1"/>
    </source>
</evidence>
<feature type="domain" description="DUF4174" evidence="2">
    <location>
        <begin position="22"/>
        <end position="132"/>
    </location>
</feature>
<dbReference type="OrthoDB" id="7362103at2"/>
<dbReference type="InterPro" id="IPR025232">
    <property type="entry name" value="DUF4174"/>
</dbReference>
<evidence type="ECO:0000259" key="2">
    <source>
        <dbReference type="Pfam" id="PF13778"/>
    </source>
</evidence>
<proteinExistence type="predicted"/>
<protein>
    <recommendedName>
        <fullName evidence="2">DUF4174 domain-containing protein</fullName>
    </recommendedName>
</protein>
<sequence>MITLVLAFSILMNFSQDSIQSLEDLKWKYRIVLAFQDEDLSNDIVSDSLQTSIEERKVAYFLIDGKHVVANVEADFSEAYIRQLHTRYKMGAKNDCWLLIGLDGGVKLRKDNGLDWPLIFKTIDSMPMRRSEGRKINGY</sequence>
<keyword evidence="1" id="KW-0732">Signal</keyword>
<evidence type="ECO:0000256" key="1">
    <source>
        <dbReference type="ARBA" id="ARBA00022729"/>
    </source>
</evidence>